<dbReference type="EMBL" id="LAVV01013812">
    <property type="protein sequence ID" value="KNZ45295.1"/>
    <property type="molecule type" value="Genomic_DNA"/>
</dbReference>
<keyword evidence="2" id="KW-1185">Reference proteome</keyword>
<evidence type="ECO:0000313" key="2">
    <source>
        <dbReference type="Proteomes" id="UP000037035"/>
    </source>
</evidence>
<proteinExistence type="predicted"/>
<gene>
    <name evidence="1" type="ORF">VP01_8287g1</name>
</gene>
<reference evidence="1 2" key="1">
    <citation type="submission" date="2015-08" db="EMBL/GenBank/DDBJ databases">
        <title>Next Generation Sequencing and Analysis of the Genome of Puccinia sorghi L Schw, the Causal Agent of Maize Common Rust.</title>
        <authorList>
            <person name="Rochi L."/>
            <person name="Burguener G."/>
            <person name="Darino M."/>
            <person name="Turjanski A."/>
            <person name="Kreff E."/>
            <person name="Dieguez M.J."/>
            <person name="Sacco F."/>
        </authorList>
    </citation>
    <scope>NUCLEOTIDE SEQUENCE [LARGE SCALE GENOMIC DNA]</scope>
    <source>
        <strain evidence="1 2">RO10H11247</strain>
    </source>
</reference>
<dbReference type="AlphaFoldDB" id="A0A0L6UBV6"/>
<organism evidence="1 2">
    <name type="scientific">Puccinia sorghi</name>
    <dbReference type="NCBI Taxonomy" id="27349"/>
    <lineage>
        <taxon>Eukaryota</taxon>
        <taxon>Fungi</taxon>
        <taxon>Dikarya</taxon>
        <taxon>Basidiomycota</taxon>
        <taxon>Pucciniomycotina</taxon>
        <taxon>Pucciniomycetes</taxon>
        <taxon>Pucciniales</taxon>
        <taxon>Pucciniaceae</taxon>
        <taxon>Puccinia</taxon>
    </lineage>
</organism>
<accession>A0A0L6UBV6</accession>
<sequence length="107" mass="12960">EMRNAIKSYHKFNILIKTPPDNGESRYWIENQMPFREKLGHARTRPSAIIWTFIDFWMESHYTVLWNRVIKYPGFHTCNGFKIFFNSIFMNGIETLNEKLRDHLPHE</sequence>
<dbReference type="VEuPathDB" id="FungiDB:VP01_8287g1"/>
<dbReference type="Proteomes" id="UP000037035">
    <property type="component" value="Unassembled WGS sequence"/>
</dbReference>
<protein>
    <submittedName>
        <fullName evidence="1">Uncharacterized protein</fullName>
    </submittedName>
</protein>
<comment type="caution">
    <text evidence="1">The sequence shown here is derived from an EMBL/GenBank/DDBJ whole genome shotgun (WGS) entry which is preliminary data.</text>
</comment>
<evidence type="ECO:0000313" key="1">
    <source>
        <dbReference type="EMBL" id="KNZ45295.1"/>
    </source>
</evidence>
<name>A0A0L6UBV6_9BASI</name>
<feature type="non-terminal residue" evidence="1">
    <location>
        <position position="1"/>
    </location>
</feature>